<proteinExistence type="predicted"/>
<accession>A0A3D9ZEZ9</accession>
<reference evidence="2 3" key="1">
    <citation type="submission" date="2018-08" db="EMBL/GenBank/DDBJ databases">
        <title>Sequencing the genomes of 1000 actinobacteria strains.</title>
        <authorList>
            <person name="Klenk H.-P."/>
        </authorList>
    </citation>
    <scope>NUCLEOTIDE SEQUENCE [LARGE SCALE GENOMIC DNA]</scope>
    <source>
        <strain evidence="2 3">DSM 44099</strain>
    </source>
</reference>
<feature type="transmembrane region" description="Helical" evidence="1">
    <location>
        <begin position="20"/>
        <end position="43"/>
    </location>
</feature>
<evidence type="ECO:0000256" key="1">
    <source>
        <dbReference type="SAM" id="Phobius"/>
    </source>
</evidence>
<comment type="caution">
    <text evidence="2">The sequence shown here is derived from an EMBL/GenBank/DDBJ whole genome shotgun (WGS) entry which is preliminary data.</text>
</comment>
<dbReference type="Proteomes" id="UP000256913">
    <property type="component" value="Unassembled WGS sequence"/>
</dbReference>
<protein>
    <submittedName>
        <fullName evidence="2">Uncharacterized protein</fullName>
    </submittedName>
</protein>
<name>A0A3D9ZEZ9_9ACTN</name>
<dbReference type="OrthoDB" id="9997939at2"/>
<evidence type="ECO:0000313" key="3">
    <source>
        <dbReference type="Proteomes" id="UP000256913"/>
    </source>
</evidence>
<dbReference type="AlphaFoldDB" id="A0A3D9ZEZ9"/>
<organism evidence="2 3">
    <name type="scientific">Asanoa ferruginea</name>
    <dbReference type="NCBI Taxonomy" id="53367"/>
    <lineage>
        <taxon>Bacteria</taxon>
        <taxon>Bacillati</taxon>
        <taxon>Actinomycetota</taxon>
        <taxon>Actinomycetes</taxon>
        <taxon>Micromonosporales</taxon>
        <taxon>Micromonosporaceae</taxon>
        <taxon>Asanoa</taxon>
    </lineage>
</organism>
<keyword evidence="1" id="KW-0472">Membrane</keyword>
<keyword evidence="1" id="KW-0812">Transmembrane</keyword>
<evidence type="ECO:0000313" key="2">
    <source>
        <dbReference type="EMBL" id="REF95998.1"/>
    </source>
</evidence>
<keyword evidence="3" id="KW-1185">Reference proteome</keyword>
<keyword evidence="1" id="KW-1133">Transmembrane helix</keyword>
<sequence>MSTVTALSNLAKDSIGPDPGLGTLPFVAVVIGLVMIAAVKLFGQVGEAFANAVQLLRIAIAALGTATLLVGAVVVMAVVMIRA</sequence>
<feature type="transmembrane region" description="Helical" evidence="1">
    <location>
        <begin position="55"/>
        <end position="81"/>
    </location>
</feature>
<gene>
    <name evidence="2" type="ORF">DFJ67_1963</name>
</gene>
<dbReference type="RefSeq" id="WP_116067593.1">
    <property type="nucleotide sequence ID" value="NZ_BONB01000013.1"/>
</dbReference>
<dbReference type="EMBL" id="QUMQ01000001">
    <property type="protein sequence ID" value="REF95998.1"/>
    <property type="molecule type" value="Genomic_DNA"/>
</dbReference>